<feature type="transmembrane region" description="Helical" evidence="1">
    <location>
        <begin position="6"/>
        <end position="28"/>
    </location>
</feature>
<evidence type="ECO:0000313" key="3">
    <source>
        <dbReference type="Proteomes" id="UP001209755"/>
    </source>
</evidence>
<reference evidence="3" key="1">
    <citation type="submission" date="2023-07" db="EMBL/GenBank/DDBJ databases">
        <title>Genome sequencing of Purple Non-Sulfur Bacteria from various extreme environments.</title>
        <authorList>
            <person name="Mayer M."/>
        </authorList>
    </citation>
    <scope>NUCLEOTIDE SEQUENCE [LARGE SCALE GENOMIC DNA]</scope>
    <source>
        <strain evidence="3">DSM 17935</strain>
    </source>
</reference>
<comment type="caution">
    <text evidence="2">The sequence shown here is derived from an EMBL/GenBank/DDBJ whole genome shotgun (WGS) entry which is preliminary data.</text>
</comment>
<dbReference type="Pfam" id="PF10027">
    <property type="entry name" value="DUF2269"/>
    <property type="match status" value="1"/>
</dbReference>
<dbReference type="RefSeq" id="WP_264601871.1">
    <property type="nucleotide sequence ID" value="NZ_JAOQNS010000006.1"/>
</dbReference>
<keyword evidence="1" id="KW-0812">Transmembrane</keyword>
<name>A0ABT3HCX3_9HYPH</name>
<dbReference type="EMBL" id="JAOQNS010000006">
    <property type="protein sequence ID" value="MCW2308258.1"/>
    <property type="molecule type" value="Genomic_DNA"/>
</dbReference>
<protein>
    <submittedName>
        <fullName evidence="2">Membrane protein</fullName>
    </submittedName>
</protein>
<organism evidence="2 3">
    <name type="scientific">Rhodobium gokarnense</name>
    <dbReference type="NCBI Taxonomy" id="364296"/>
    <lineage>
        <taxon>Bacteria</taxon>
        <taxon>Pseudomonadati</taxon>
        <taxon>Pseudomonadota</taxon>
        <taxon>Alphaproteobacteria</taxon>
        <taxon>Hyphomicrobiales</taxon>
        <taxon>Rhodobiaceae</taxon>
        <taxon>Rhodobium</taxon>
    </lineage>
</organism>
<keyword evidence="1" id="KW-0472">Membrane</keyword>
<keyword evidence="1" id="KW-1133">Transmembrane helix</keyword>
<feature type="transmembrane region" description="Helical" evidence="1">
    <location>
        <begin position="131"/>
        <end position="151"/>
    </location>
</feature>
<accession>A0ABT3HCX3</accession>
<gene>
    <name evidence="2" type="ORF">M2319_002597</name>
</gene>
<feature type="transmembrane region" description="Helical" evidence="1">
    <location>
        <begin position="82"/>
        <end position="103"/>
    </location>
</feature>
<keyword evidence="3" id="KW-1185">Reference proteome</keyword>
<dbReference type="InterPro" id="IPR018729">
    <property type="entry name" value="DUF2269_transmembrane"/>
</dbReference>
<proteinExistence type="predicted"/>
<dbReference type="Proteomes" id="UP001209755">
    <property type="component" value="Unassembled WGS sequence"/>
</dbReference>
<evidence type="ECO:0000313" key="2">
    <source>
        <dbReference type="EMBL" id="MCW2308258.1"/>
    </source>
</evidence>
<feature type="transmembrane region" description="Helical" evidence="1">
    <location>
        <begin position="40"/>
        <end position="62"/>
    </location>
</feature>
<evidence type="ECO:0000256" key="1">
    <source>
        <dbReference type="SAM" id="Phobius"/>
    </source>
</evidence>
<sequence>MELFQILRVLHILGAAVLFGTGMGIAFFMVLAHRTADPKLIAHVGSGVVLADALFTATAVIAQPVTGVWLAYEMGHDLLSSWVVIAVALYLLTGAFWLPVVVIQMKMRDLARTAAGQGAPLPAAYHHLFRIWFAFGWPAFAAVLAIFWIMVARPDFW</sequence>